<dbReference type="PANTHER" id="PTHR31605:SF0">
    <property type="entry name" value="GLYCEROL-3-PHOSPHATE O-ACYLTRANSFERASE 1"/>
    <property type="match status" value="1"/>
</dbReference>
<dbReference type="RefSeq" id="WP_013377306.1">
    <property type="nucleotide sequence ID" value="NC_014623.1"/>
</dbReference>
<dbReference type="InterPro" id="IPR052744">
    <property type="entry name" value="GPAT/DAPAT"/>
</dbReference>
<feature type="transmembrane region" description="Helical" evidence="1">
    <location>
        <begin position="367"/>
        <end position="385"/>
    </location>
</feature>
<dbReference type="HOGENOM" id="CLU_047487_2_0_7"/>
<dbReference type="STRING" id="378806.STAUR_6430"/>
<sequence>MFYAFIRGLVSLSLRLFYRVKVHGSATGFEGPLIFVGNHPNSLIDPALVFILTRRHITFLAKEPLFRMPVIGWILKGLNALPVYRKQDHPSLMTKNEGTLDAARSALVEGRAITLFPEGRSHSEPSLAELKTGAARIALGAARQGAPVRIIPVGFTYEEKDVFRSEALVEVGTAIEVLPFLQGAGADGEEKETVRLLTERISAEIKAITVNLERWEDLPIIRMAERLYAFRQGEKVGSERLKHWARGLLLFQTEQPERMEQLRSALMSFHRRLALIQASPEDVALTYQRRGVLAFVVKNLGVVCLGLPLFLLGLVLFGVPYQIPRLAARRSELDVQGTVKFLVALAVALVWWPGLTAAFWALGSWGWGVGALLGVPPLALFTLYFSERWSVLWHDITVFFSLGNRSRLKALLQADGEQLSLELERLANEYRVRLESPSASRG</sequence>
<dbReference type="AlphaFoldDB" id="E3FK04"/>
<keyword evidence="1" id="KW-0812">Transmembrane</keyword>
<evidence type="ECO:0000313" key="3">
    <source>
        <dbReference type="EMBL" id="ADO74187.1"/>
    </source>
</evidence>
<dbReference type="GO" id="GO:0004366">
    <property type="term" value="F:glycerol-3-phosphate O-acyltransferase activity"/>
    <property type="evidence" value="ECO:0007669"/>
    <property type="project" value="TreeGrafter"/>
</dbReference>
<keyword evidence="1" id="KW-1133">Transmembrane helix</keyword>
<keyword evidence="3" id="KW-0808">Transferase</keyword>
<dbReference type="Proteomes" id="UP000001351">
    <property type="component" value="Chromosome"/>
</dbReference>
<evidence type="ECO:0000256" key="1">
    <source>
        <dbReference type="SAM" id="Phobius"/>
    </source>
</evidence>
<dbReference type="SMART" id="SM00563">
    <property type="entry name" value="PlsC"/>
    <property type="match status" value="1"/>
</dbReference>
<evidence type="ECO:0000313" key="4">
    <source>
        <dbReference type="Proteomes" id="UP000001351"/>
    </source>
</evidence>
<gene>
    <name evidence="3" type="ordered locus">STAUR_6430</name>
</gene>
<name>E3FK04_STIAD</name>
<keyword evidence="4" id="KW-1185">Reference proteome</keyword>
<organism evidence="3 4">
    <name type="scientific">Stigmatella aurantiaca (strain DW4/3-1)</name>
    <dbReference type="NCBI Taxonomy" id="378806"/>
    <lineage>
        <taxon>Bacteria</taxon>
        <taxon>Pseudomonadati</taxon>
        <taxon>Myxococcota</taxon>
        <taxon>Myxococcia</taxon>
        <taxon>Myxococcales</taxon>
        <taxon>Cystobacterineae</taxon>
        <taxon>Archangiaceae</taxon>
        <taxon>Stigmatella</taxon>
    </lineage>
</organism>
<keyword evidence="1" id="KW-0472">Membrane</keyword>
<dbReference type="eggNOG" id="COG0204">
    <property type="taxonomic scope" value="Bacteria"/>
</dbReference>
<dbReference type="InterPro" id="IPR002123">
    <property type="entry name" value="Plipid/glycerol_acylTrfase"/>
</dbReference>
<accession>E3FK04</accession>
<dbReference type="PANTHER" id="PTHR31605">
    <property type="entry name" value="GLYCEROL-3-PHOSPHATE O-ACYLTRANSFERASE 1"/>
    <property type="match status" value="1"/>
</dbReference>
<evidence type="ECO:0000259" key="2">
    <source>
        <dbReference type="SMART" id="SM00563"/>
    </source>
</evidence>
<dbReference type="GO" id="GO:0008654">
    <property type="term" value="P:phospholipid biosynthetic process"/>
    <property type="evidence" value="ECO:0007669"/>
    <property type="project" value="TreeGrafter"/>
</dbReference>
<protein>
    <submittedName>
        <fullName evidence="3">Acyltransferase domain protein</fullName>
    </submittedName>
</protein>
<feature type="domain" description="Phospholipid/glycerol acyltransferase" evidence="2">
    <location>
        <begin position="33"/>
        <end position="158"/>
    </location>
</feature>
<proteinExistence type="predicted"/>
<dbReference type="KEGG" id="sur:STAUR_6430"/>
<dbReference type="EMBL" id="CP002271">
    <property type="protein sequence ID" value="ADO74187.1"/>
    <property type="molecule type" value="Genomic_DNA"/>
</dbReference>
<dbReference type="GO" id="GO:0016287">
    <property type="term" value="F:glycerone-phosphate O-acyltransferase activity"/>
    <property type="evidence" value="ECO:0007669"/>
    <property type="project" value="TreeGrafter"/>
</dbReference>
<dbReference type="Pfam" id="PF01553">
    <property type="entry name" value="Acyltransferase"/>
    <property type="match status" value="1"/>
</dbReference>
<dbReference type="SUPFAM" id="SSF69593">
    <property type="entry name" value="Glycerol-3-phosphate (1)-acyltransferase"/>
    <property type="match status" value="1"/>
</dbReference>
<feature type="transmembrane region" description="Helical" evidence="1">
    <location>
        <begin position="300"/>
        <end position="321"/>
    </location>
</feature>
<dbReference type="OrthoDB" id="9806008at2"/>
<keyword evidence="3" id="KW-0012">Acyltransferase</keyword>
<reference evidence="3 4" key="1">
    <citation type="journal article" date="2011" name="Mol. Biol. Evol.">
        <title>Comparative genomic analysis of fruiting body formation in Myxococcales.</title>
        <authorList>
            <person name="Huntley S."/>
            <person name="Hamann N."/>
            <person name="Wegener-Feldbrugge S."/>
            <person name="Treuner-Lange A."/>
            <person name="Kube M."/>
            <person name="Reinhardt R."/>
            <person name="Klages S."/>
            <person name="Muller R."/>
            <person name="Ronning C.M."/>
            <person name="Nierman W.C."/>
            <person name="Sogaard-Andersen L."/>
        </authorList>
    </citation>
    <scope>NUCLEOTIDE SEQUENCE [LARGE SCALE GENOMIC DNA]</scope>
    <source>
        <strain evidence="3 4">DW4/3-1</strain>
    </source>
</reference>
<dbReference type="CDD" id="cd07992">
    <property type="entry name" value="LPLAT_AAK14816-like"/>
    <property type="match status" value="1"/>
</dbReference>
<feature type="transmembrane region" description="Helical" evidence="1">
    <location>
        <begin position="341"/>
        <end position="361"/>
    </location>
</feature>